<reference evidence="2" key="1">
    <citation type="submission" date="2009-05" db="EMBL/GenBank/DDBJ databases">
        <title>The genome sequence of Ajellomyces capsulatus strain H143.</title>
        <authorList>
            <person name="Champion M."/>
            <person name="Cuomo C.A."/>
            <person name="Ma L.-J."/>
            <person name="Henn M.R."/>
            <person name="Sil A."/>
            <person name="Goldman B."/>
            <person name="Young S.K."/>
            <person name="Kodira C.D."/>
            <person name="Zeng Q."/>
            <person name="Koehrsen M."/>
            <person name="Alvarado L."/>
            <person name="Berlin A.M."/>
            <person name="Borenstein D."/>
            <person name="Chen Z."/>
            <person name="Engels R."/>
            <person name="Freedman E."/>
            <person name="Gellesch M."/>
            <person name="Goldberg J."/>
            <person name="Griggs A."/>
            <person name="Gujja S."/>
            <person name="Heiman D.I."/>
            <person name="Hepburn T.A."/>
            <person name="Howarth C."/>
            <person name="Jen D."/>
            <person name="Larson L."/>
            <person name="Lewis B."/>
            <person name="Mehta T."/>
            <person name="Park D."/>
            <person name="Pearson M."/>
            <person name="Roberts A."/>
            <person name="Saif S."/>
            <person name="Shea T.D."/>
            <person name="Shenoy N."/>
            <person name="Sisk P."/>
            <person name="Stolte C."/>
            <person name="Sykes S."/>
            <person name="Walk T."/>
            <person name="White J."/>
            <person name="Yandava C."/>
            <person name="Klein B."/>
            <person name="McEwen J.G."/>
            <person name="Puccia R."/>
            <person name="Goldman G.H."/>
            <person name="Felipe M.S."/>
            <person name="Nino-Vega G."/>
            <person name="San-Blas G."/>
            <person name="Taylor J.W."/>
            <person name="Mendoza L."/>
            <person name="Galagan J.E."/>
            <person name="Nusbaum C."/>
            <person name="Birren B.W."/>
        </authorList>
    </citation>
    <scope>NUCLEOTIDE SEQUENCE [LARGE SCALE GENOMIC DNA]</scope>
    <source>
        <strain evidence="2">H143</strain>
    </source>
</reference>
<dbReference type="Proteomes" id="UP000002624">
    <property type="component" value="Unassembled WGS sequence"/>
</dbReference>
<dbReference type="VEuPathDB" id="FungiDB:HCDG_05188"/>
<evidence type="ECO:0000313" key="2">
    <source>
        <dbReference type="Proteomes" id="UP000002624"/>
    </source>
</evidence>
<evidence type="ECO:0000313" key="1">
    <source>
        <dbReference type="EMBL" id="EER40599.1"/>
    </source>
</evidence>
<accession>C6HGU7</accession>
<gene>
    <name evidence="1" type="ORF">HCDG_05188</name>
</gene>
<dbReference type="OMA" id="DMNSHED"/>
<proteinExistence type="predicted"/>
<dbReference type="OrthoDB" id="10289472at2759"/>
<dbReference type="AlphaFoldDB" id="C6HGU7"/>
<dbReference type="HOGENOM" id="CLU_2026036_0_0_1"/>
<sequence>MALQGRGKVNCFPNQAQRQLPATNLTGAGEVALSGTDAAYEYITSRNGVWLPGNREVRDDSDLRKNQISQDMNSHEDRRELQGKVSEAMTAKIGGCAKIHDNVPQLEEGQYQSVGGLWSKKQ</sequence>
<protein>
    <submittedName>
        <fullName evidence="1">Uncharacterized protein</fullName>
    </submittedName>
</protein>
<dbReference type="EMBL" id="GG692426">
    <property type="protein sequence ID" value="EER40599.1"/>
    <property type="molecule type" value="Genomic_DNA"/>
</dbReference>
<organism evidence="1 2">
    <name type="scientific">Ajellomyces capsulatus (strain H143)</name>
    <name type="common">Darling's disease fungus</name>
    <name type="synonym">Histoplasma capsulatum</name>
    <dbReference type="NCBI Taxonomy" id="544712"/>
    <lineage>
        <taxon>Eukaryota</taxon>
        <taxon>Fungi</taxon>
        <taxon>Dikarya</taxon>
        <taxon>Ascomycota</taxon>
        <taxon>Pezizomycotina</taxon>
        <taxon>Eurotiomycetes</taxon>
        <taxon>Eurotiomycetidae</taxon>
        <taxon>Onygenales</taxon>
        <taxon>Ajellomycetaceae</taxon>
        <taxon>Histoplasma</taxon>
    </lineage>
</organism>
<name>C6HGU7_AJECH</name>